<dbReference type="Gene3D" id="3.40.50.450">
    <property type="match status" value="1"/>
</dbReference>
<evidence type="ECO:0000313" key="3">
    <source>
        <dbReference type="EMBL" id="TQL69375.1"/>
    </source>
</evidence>
<dbReference type="GO" id="GO:0009294">
    <property type="term" value="P:DNA-mediated transformation"/>
    <property type="evidence" value="ECO:0007669"/>
    <property type="project" value="InterPro"/>
</dbReference>
<dbReference type="AlphaFoldDB" id="A0A543A9X9"/>
<dbReference type="EMBL" id="VFOV01000001">
    <property type="protein sequence ID" value="TQL69375.1"/>
    <property type="molecule type" value="Genomic_DNA"/>
</dbReference>
<feature type="domain" description="Smf/DprA SLOG" evidence="2">
    <location>
        <begin position="87"/>
        <end position="302"/>
    </location>
</feature>
<sequence length="390" mass="41200">MTTATTPLSVAELERERLARIALTQLVEPGTPLIDSCMVGSTATDLYRRFAEEDPALGDDGRDARSRLAQIHPDRDLERASRAGFRYVIPGDEEWPVQVDRLAGQEHVQYRTGTPLGLWVRGPLLLSDLDRSVAIVGSRDATSYGADAAARIAADLAVHDFVTVSGAAVGIDSAAHRGALTGPPGSTVAVLAGGVDVPYPLRNSRLIDAIAESGAVISEIAPGLPVTRYRFLSRNRIIAALARGTLVVEAAARSGSLNTSNWAYRINTPVMAVPGQIGAATSVGTHELVRSGTGVLVTDGLDVRELIGDAGEALPTEPRGPVRRRDSLTSVEKQVLDAVPVTKPLPQLDIARSACMHPKTAGTALTRLEALGLAERFPEGWQLAPGAART</sequence>
<dbReference type="PANTHER" id="PTHR43022:SF1">
    <property type="entry name" value="PROTEIN SMF"/>
    <property type="match status" value="1"/>
</dbReference>
<dbReference type="Proteomes" id="UP000320209">
    <property type="component" value="Unassembled WGS sequence"/>
</dbReference>
<reference evidence="3 4" key="1">
    <citation type="submission" date="2019-06" db="EMBL/GenBank/DDBJ databases">
        <title>Sequencing the genomes of 1000 actinobacteria strains.</title>
        <authorList>
            <person name="Klenk H.-P."/>
        </authorList>
    </citation>
    <scope>NUCLEOTIDE SEQUENCE [LARGE SCALE GENOMIC DNA]</scope>
    <source>
        <strain evidence="3 4">DSM 25218</strain>
    </source>
</reference>
<proteinExistence type="inferred from homology"/>
<dbReference type="PANTHER" id="PTHR43022">
    <property type="entry name" value="PROTEIN SMF"/>
    <property type="match status" value="1"/>
</dbReference>
<dbReference type="InterPro" id="IPR057666">
    <property type="entry name" value="DrpA_SLOG"/>
</dbReference>
<dbReference type="Pfam" id="PF02481">
    <property type="entry name" value="DNA_processg_A"/>
    <property type="match status" value="1"/>
</dbReference>
<evidence type="ECO:0000259" key="2">
    <source>
        <dbReference type="Pfam" id="PF02481"/>
    </source>
</evidence>
<accession>A0A543A9X9</accession>
<evidence type="ECO:0000313" key="4">
    <source>
        <dbReference type="Proteomes" id="UP000320209"/>
    </source>
</evidence>
<keyword evidence="4" id="KW-1185">Reference proteome</keyword>
<organism evidence="3 4">
    <name type="scientific">Nocardioides albertanoniae</name>
    <dbReference type="NCBI Taxonomy" id="1175486"/>
    <lineage>
        <taxon>Bacteria</taxon>
        <taxon>Bacillati</taxon>
        <taxon>Actinomycetota</taxon>
        <taxon>Actinomycetes</taxon>
        <taxon>Propionibacteriales</taxon>
        <taxon>Nocardioidaceae</taxon>
        <taxon>Nocardioides</taxon>
    </lineage>
</organism>
<protein>
    <submittedName>
        <fullName evidence="3">DNA protecting protein DprA</fullName>
    </submittedName>
</protein>
<comment type="caution">
    <text evidence="3">The sequence shown here is derived from an EMBL/GenBank/DDBJ whole genome shotgun (WGS) entry which is preliminary data.</text>
</comment>
<comment type="similarity">
    <text evidence="1">Belongs to the DprA/Smf family.</text>
</comment>
<dbReference type="RefSeq" id="WP_141781256.1">
    <property type="nucleotide sequence ID" value="NZ_VFOV01000001.1"/>
</dbReference>
<dbReference type="OrthoDB" id="9785707at2"/>
<gene>
    <name evidence="3" type="ORF">FB381_3280</name>
</gene>
<dbReference type="InterPro" id="IPR003488">
    <property type="entry name" value="DprA"/>
</dbReference>
<name>A0A543A9X9_9ACTN</name>
<evidence type="ECO:0000256" key="1">
    <source>
        <dbReference type="ARBA" id="ARBA00006525"/>
    </source>
</evidence>
<dbReference type="SUPFAM" id="SSF102405">
    <property type="entry name" value="MCP/YpsA-like"/>
    <property type="match status" value="1"/>
</dbReference>